<protein>
    <submittedName>
        <fullName evidence="1">Nucleotidyl transferase AbiEii/AbiGii toxin family protein</fullName>
    </submittedName>
</protein>
<dbReference type="RefSeq" id="WP_211040063.1">
    <property type="nucleotide sequence ID" value="NZ_JAELVF020000001.1"/>
</dbReference>
<dbReference type="Proteomes" id="UP000694501">
    <property type="component" value="Unassembled WGS sequence"/>
</dbReference>
<organism evidence="1 2">
    <name type="scientific">Streptomyces tardus</name>
    <dbReference type="NCBI Taxonomy" id="2780544"/>
    <lineage>
        <taxon>Bacteria</taxon>
        <taxon>Bacillati</taxon>
        <taxon>Actinomycetota</taxon>
        <taxon>Actinomycetes</taxon>
        <taxon>Kitasatosporales</taxon>
        <taxon>Streptomycetaceae</taxon>
        <taxon>Streptomyces</taxon>
    </lineage>
</organism>
<dbReference type="InterPro" id="IPR014942">
    <property type="entry name" value="AbiEii"/>
</dbReference>
<name>A0A949N7Y6_9ACTN</name>
<dbReference type="Pfam" id="PF08843">
    <property type="entry name" value="AbiEii"/>
    <property type="match status" value="1"/>
</dbReference>
<evidence type="ECO:0000313" key="1">
    <source>
        <dbReference type="EMBL" id="MBU7597966.1"/>
    </source>
</evidence>
<reference evidence="1" key="1">
    <citation type="submission" date="2021-06" db="EMBL/GenBank/DDBJ databases">
        <title>Sequencing of actinobacteria type strains.</title>
        <authorList>
            <person name="Nguyen G.-S."/>
            <person name="Wentzel A."/>
        </authorList>
    </citation>
    <scope>NUCLEOTIDE SEQUENCE</scope>
    <source>
        <strain evidence="1">P38-E01</strain>
    </source>
</reference>
<keyword evidence="2" id="KW-1185">Reference proteome</keyword>
<dbReference type="AlphaFoldDB" id="A0A949N7Y6"/>
<accession>A0A949N7Y6</accession>
<proteinExistence type="predicted"/>
<evidence type="ECO:0000313" key="2">
    <source>
        <dbReference type="Proteomes" id="UP000694501"/>
    </source>
</evidence>
<gene>
    <name evidence="1" type="ORF">JGS22_010145</name>
</gene>
<sequence length="303" mass="33995">MNPRPTRATEAGRVYLDLQNLARRTGRPTDELHQLYVLECFLDRLVRSPYADRFVLKGGVLLAAYEMRRPTRDVDLRADRLTATPAAVLEAVREIAAQPVEDGVVFGADEAHAELIRDEDEYNGVRVSMTVELASARMTFHVDVNVGDPVVPQPGSIDLPRLRGGTLSLLGYPLAMVRAEKIITMLERGEVNTRWRDFADVYLLAGRHDATGRELAAAMEAVAKHRGVTLRALLPELDGLPELAQRKWAAWVRKQRLEDRLPRSFEQVLYKVAEFAAPALTGEATGMRWKADAQRWKLTTETT</sequence>
<dbReference type="GO" id="GO:0016740">
    <property type="term" value="F:transferase activity"/>
    <property type="evidence" value="ECO:0007669"/>
    <property type="project" value="UniProtKB-KW"/>
</dbReference>
<comment type="caution">
    <text evidence="1">The sequence shown here is derived from an EMBL/GenBank/DDBJ whole genome shotgun (WGS) entry which is preliminary data.</text>
</comment>
<dbReference type="EMBL" id="JAELVF020000001">
    <property type="protein sequence ID" value="MBU7597966.1"/>
    <property type="molecule type" value="Genomic_DNA"/>
</dbReference>
<keyword evidence="1" id="KW-0808">Transferase</keyword>